<organism evidence="3 4">
    <name type="scientific">Actinacidiphila acididurans</name>
    <dbReference type="NCBI Taxonomy" id="2784346"/>
    <lineage>
        <taxon>Bacteria</taxon>
        <taxon>Bacillati</taxon>
        <taxon>Actinomycetota</taxon>
        <taxon>Actinomycetes</taxon>
        <taxon>Kitasatosporales</taxon>
        <taxon>Streptomycetaceae</taxon>
        <taxon>Actinacidiphila</taxon>
    </lineage>
</organism>
<dbReference type="SUPFAM" id="SSF46785">
    <property type="entry name" value="Winged helix' DNA-binding domain"/>
    <property type="match status" value="1"/>
</dbReference>
<dbReference type="Pfam" id="PF01047">
    <property type="entry name" value="MarR"/>
    <property type="match status" value="1"/>
</dbReference>
<dbReference type="RefSeq" id="WP_205357718.1">
    <property type="nucleotide sequence ID" value="NZ_JADKYB010000007.1"/>
</dbReference>
<keyword evidence="4" id="KW-1185">Reference proteome</keyword>
<dbReference type="InterPro" id="IPR036390">
    <property type="entry name" value="WH_DNA-bd_sf"/>
</dbReference>
<dbReference type="EMBL" id="JADKYB010000007">
    <property type="protein sequence ID" value="MBM9505853.1"/>
    <property type="molecule type" value="Genomic_DNA"/>
</dbReference>
<dbReference type="InterPro" id="IPR052526">
    <property type="entry name" value="HTH-type_Bedaq_tolerance"/>
</dbReference>
<feature type="domain" description="HTH marR-type" evidence="2">
    <location>
        <begin position="18"/>
        <end position="151"/>
    </location>
</feature>
<feature type="compositionally biased region" description="Polar residues" evidence="1">
    <location>
        <begin position="1"/>
        <end position="10"/>
    </location>
</feature>
<feature type="compositionally biased region" description="Low complexity" evidence="1">
    <location>
        <begin position="11"/>
        <end position="22"/>
    </location>
</feature>
<reference evidence="3 4" key="1">
    <citation type="submission" date="2021-01" db="EMBL/GenBank/DDBJ databases">
        <title>Streptomyces acididurans sp. nov., isolated from a peat swamp forest soil.</title>
        <authorList>
            <person name="Chantavorakit T."/>
            <person name="Duangmal K."/>
        </authorList>
    </citation>
    <scope>NUCLEOTIDE SEQUENCE [LARGE SCALE GENOMIC DNA]</scope>
    <source>
        <strain evidence="3 4">KK5PA1</strain>
    </source>
</reference>
<dbReference type="InterPro" id="IPR036388">
    <property type="entry name" value="WH-like_DNA-bd_sf"/>
</dbReference>
<feature type="region of interest" description="Disordered" evidence="1">
    <location>
        <begin position="1"/>
        <end position="22"/>
    </location>
</feature>
<name>A0ABS2TV67_9ACTN</name>
<accession>A0ABS2TV67</accession>
<gene>
    <name evidence="3" type="ORF">ITX44_15070</name>
</gene>
<dbReference type="Gene3D" id="1.10.287.100">
    <property type="match status" value="1"/>
</dbReference>
<evidence type="ECO:0000313" key="3">
    <source>
        <dbReference type="EMBL" id="MBM9505853.1"/>
    </source>
</evidence>
<dbReference type="PANTHER" id="PTHR39515:SF2">
    <property type="entry name" value="HTH-TYPE TRANSCRIPTIONAL REGULATOR RV0880"/>
    <property type="match status" value="1"/>
</dbReference>
<dbReference type="Proteomes" id="UP000749040">
    <property type="component" value="Unassembled WGS sequence"/>
</dbReference>
<comment type="caution">
    <text evidence="3">The sequence shown here is derived from an EMBL/GenBank/DDBJ whole genome shotgun (WGS) entry which is preliminary data.</text>
</comment>
<dbReference type="InterPro" id="IPR000835">
    <property type="entry name" value="HTH_MarR-typ"/>
</dbReference>
<dbReference type="SMART" id="SM00347">
    <property type="entry name" value="HTH_MARR"/>
    <property type="match status" value="1"/>
</dbReference>
<dbReference type="Gene3D" id="1.10.10.10">
    <property type="entry name" value="Winged helix-like DNA-binding domain superfamily/Winged helix DNA-binding domain"/>
    <property type="match status" value="1"/>
</dbReference>
<evidence type="ECO:0000259" key="2">
    <source>
        <dbReference type="PROSITE" id="PS50995"/>
    </source>
</evidence>
<dbReference type="PANTHER" id="PTHR39515">
    <property type="entry name" value="CONSERVED PROTEIN"/>
    <property type="match status" value="1"/>
</dbReference>
<protein>
    <submittedName>
        <fullName evidence="3">MarR family transcriptional regulator</fullName>
    </submittedName>
</protein>
<evidence type="ECO:0000256" key="1">
    <source>
        <dbReference type="SAM" id="MobiDB-lite"/>
    </source>
</evidence>
<evidence type="ECO:0000313" key="4">
    <source>
        <dbReference type="Proteomes" id="UP000749040"/>
    </source>
</evidence>
<dbReference type="PROSITE" id="PS50995">
    <property type="entry name" value="HTH_MARR_2"/>
    <property type="match status" value="1"/>
</dbReference>
<sequence>MNDSPQGTATSGPVSASAVRAASDVRTVMSRLRRRLKQVAEVDDLTPSQTAVLSRLLQDGADTTSGLAAGERVRPQSMAATVAVLEERGLVRRDPDPEDGRKQLVSLTDQAREMIAGDRRAREEWLARVLQDTCTEAERRNLIEALAVLDRISQT</sequence>
<proteinExistence type="predicted"/>